<gene>
    <name evidence="2" type="ORF">PHPALM_17964</name>
</gene>
<dbReference type="EMBL" id="NCKW01009698">
    <property type="protein sequence ID" value="POM66214.1"/>
    <property type="molecule type" value="Genomic_DNA"/>
</dbReference>
<sequence>MVRLAARSFLHMLPEEVDEGFDHPFYAQVVRINNSIVTFRSLEGGEGVVSRNVAVQHVVSSREVRQTGELSLLRRSVAVDVDVRMASFVAATHQASPVPPIVALLLQHVLFNLNDWSHDNLKGLQVTIMNRVLGRSGETASNAIEDPKRPFQQHQGCVGGLTRVLVAQQSFHFNTPWITPISSMEGALPCLIALGNPFANRQLSVSNDARELFDPFVDDDEHEITEPESILTNNSHPARSLPVKRYRDNSESVSRVSYHSALDKAPSIVQLLRDDPDLLNHFLKIRQSNVSRSPTSANTDDKWSDVGTRQSAVRSSDPRSIYAFAARQDQQYIHDQVTAEKHKGWLESGGSNFDKLSASAEFTKAPPAECLEDVIDATRVFLVYAREYCCEQLISLTENIVQFLDGTLKRVTWNRAELPYVVYWMNDVLEDFREAIAARSDISQVRQRCTTDDRLLRDLMFVKLHRQVDELKHLQATTALHRTKRYLSNEGCTEDSSGCPSDRGHFVPKKFPEVVKQEITKRFGGMKQQHGHL</sequence>
<feature type="region of interest" description="Disordered" evidence="1">
    <location>
        <begin position="290"/>
        <end position="310"/>
    </location>
</feature>
<name>A0A2P4XL05_9STRA</name>
<dbReference type="OrthoDB" id="125073at2759"/>
<reference evidence="2 3" key="1">
    <citation type="journal article" date="2017" name="Genome Biol. Evol.">
        <title>Phytophthora megakarya and P. palmivora, closely related causal agents of cacao black pod rot, underwent increases in genome sizes and gene numbers by different mechanisms.</title>
        <authorList>
            <person name="Ali S.S."/>
            <person name="Shao J."/>
            <person name="Lary D.J."/>
            <person name="Kronmiller B."/>
            <person name="Shen D."/>
            <person name="Strem M.D."/>
            <person name="Amoako-Attah I."/>
            <person name="Akrofi A.Y."/>
            <person name="Begoude B.A."/>
            <person name="Ten Hoopen G.M."/>
            <person name="Coulibaly K."/>
            <person name="Kebe B.I."/>
            <person name="Melnick R.L."/>
            <person name="Guiltinan M.J."/>
            <person name="Tyler B.M."/>
            <person name="Meinhardt L.W."/>
            <person name="Bailey B.A."/>
        </authorList>
    </citation>
    <scope>NUCLEOTIDE SEQUENCE [LARGE SCALE GENOMIC DNA]</scope>
    <source>
        <strain evidence="3">sbr112.9</strain>
    </source>
</reference>
<keyword evidence="3" id="KW-1185">Reference proteome</keyword>
<protein>
    <submittedName>
        <fullName evidence="2">Uncharacterized protein</fullName>
    </submittedName>
</protein>
<organism evidence="2 3">
    <name type="scientific">Phytophthora palmivora</name>
    <dbReference type="NCBI Taxonomy" id="4796"/>
    <lineage>
        <taxon>Eukaryota</taxon>
        <taxon>Sar</taxon>
        <taxon>Stramenopiles</taxon>
        <taxon>Oomycota</taxon>
        <taxon>Peronosporomycetes</taxon>
        <taxon>Peronosporales</taxon>
        <taxon>Peronosporaceae</taxon>
        <taxon>Phytophthora</taxon>
    </lineage>
</organism>
<accession>A0A2P4XL05</accession>
<evidence type="ECO:0000313" key="3">
    <source>
        <dbReference type="Proteomes" id="UP000237271"/>
    </source>
</evidence>
<proteinExistence type="predicted"/>
<comment type="caution">
    <text evidence="2">The sequence shown here is derived from an EMBL/GenBank/DDBJ whole genome shotgun (WGS) entry which is preliminary data.</text>
</comment>
<evidence type="ECO:0000256" key="1">
    <source>
        <dbReference type="SAM" id="MobiDB-lite"/>
    </source>
</evidence>
<dbReference type="Proteomes" id="UP000237271">
    <property type="component" value="Unassembled WGS sequence"/>
</dbReference>
<evidence type="ECO:0000313" key="2">
    <source>
        <dbReference type="EMBL" id="POM66214.1"/>
    </source>
</evidence>
<dbReference type="AlphaFoldDB" id="A0A2P4XL05"/>